<gene>
    <name evidence="1" type="ORF">GCM10010919_14450</name>
</gene>
<comment type="caution">
    <text evidence="1">The sequence shown here is derived from an EMBL/GenBank/DDBJ whole genome shotgun (WGS) entry which is preliminary data.</text>
</comment>
<dbReference type="RefSeq" id="WP_189431798.1">
    <property type="nucleotide sequence ID" value="NZ_BNAO01000003.1"/>
</dbReference>
<proteinExistence type="predicted"/>
<evidence type="ECO:0000313" key="2">
    <source>
        <dbReference type="Proteomes" id="UP000659697"/>
    </source>
</evidence>
<name>A0ABQ3KYD2_9ALTE</name>
<dbReference type="Proteomes" id="UP000659697">
    <property type="component" value="Unassembled WGS sequence"/>
</dbReference>
<reference evidence="2" key="1">
    <citation type="journal article" date="2019" name="Int. J. Syst. Evol. Microbiol.">
        <title>The Global Catalogue of Microorganisms (GCM) 10K type strain sequencing project: providing services to taxonomists for standard genome sequencing and annotation.</title>
        <authorList>
            <consortium name="The Broad Institute Genomics Platform"/>
            <consortium name="The Broad Institute Genome Sequencing Center for Infectious Disease"/>
            <person name="Wu L."/>
            <person name="Ma J."/>
        </authorList>
    </citation>
    <scope>NUCLEOTIDE SEQUENCE [LARGE SCALE GENOMIC DNA]</scope>
    <source>
        <strain evidence="2">CGMCC 1.7003</strain>
    </source>
</reference>
<organism evidence="1 2">
    <name type="scientific">Alishewanella longhuensis</name>
    <dbReference type="NCBI Taxonomy" id="1091037"/>
    <lineage>
        <taxon>Bacteria</taxon>
        <taxon>Pseudomonadati</taxon>
        <taxon>Pseudomonadota</taxon>
        <taxon>Gammaproteobacteria</taxon>
        <taxon>Alteromonadales</taxon>
        <taxon>Alteromonadaceae</taxon>
        <taxon>Alishewanella</taxon>
    </lineage>
</organism>
<protein>
    <submittedName>
        <fullName evidence="1">Uncharacterized protein</fullName>
    </submittedName>
</protein>
<accession>A0ABQ3KYD2</accession>
<dbReference type="EMBL" id="BNAO01000003">
    <property type="protein sequence ID" value="GHG66608.1"/>
    <property type="molecule type" value="Genomic_DNA"/>
</dbReference>
<evidence type="ECO:0000313" key="1">
    <source>
        <dbReference type="EMBL" id="GHG66608.1"/>
    </source>
</evidence>
<keyword evidence="2" id="KW-1185">Reference proteome</keyword>
<sequence length="114" mass="13594">MNPADITFKQLIRGEEFRKYYGGLRSRFNSRKLKHSLDFYCQDGCCYMTLSVSDDRYVFVMNVGEKGDVVVNVFDADNNEKIRAKDFFFTTTDEFFFSYPKIFNEFFPRRKDHA</sequence>